<name>A0A8X6FXS8_TRICU</name>
<dbReference type="Proteomes" id="UP000887116">
    <property type="component" value="Unassembled WGS sequence"/>
</dbReference>
<gene>
    <name evidence="1" type="ORF">TNCT_425981</name>
</gene>
<organism evidence="1 2">
    <name type="scientific">Trichonephila clavata</name>
    <name type="common">Joro spider</name>
    <name type="synonym">Nephila clavata</name>
    <dbReference type="NCBI Taxonomy" id="2740835"/>
    <lineage>
        <taxon>Eukaryota</taxon>
        <taxon>Metazoa</taxon>
        <taxon>Ecdysozoa</taxon>
        <taxon>Arthropoda</taxon>
        <taxon>Chelicerata</taxon>
        <taxon>Arachnida</taxon>
        <taxon>Araneae</taxon>
        <taxon>Araneomorphae</taxon>
        <taxon>Entelegynae</taxon>
        <taxon>Araneoidea</taxon>
        <taxon>Nephilidae</taxon>
        <taxon>Trichonephila</taxon>
    </lineage>
</organism>
<protein>
    <submittedName>
        <fullName evidence="1">Uncharacterized protein</fullName>
    </submittedName>
</protein>
<reference evidence="1" key="1">
    <citation type="submission" date="2020-07" db="EMBL/GenBank/DDBJ databases">
        <title>Multicomponent nature underlies the extraordinary mechanical properties of spider dragline silk.</title>
        <authorList>
            <person name="Kono N."/>
            <person name="Nakamura H."/>
            <person name="Mori M."/>
            <person name="Yoshida Y."/>
            <person name="Ohtoshi R."/>
            <person name="Malay A.D."/>
            <person name="Moran D.A.P."/>
            <person name="Tomita M."/>
            <person name="Numata K."/>
            <person name="Arakawa K."/>
        </authorList>
    </citation>
    <scope>NUCLEOTIDE SEQUENCE</scope>
</reference>
<dbReference type="EMBL" id="BMAO01003704">
    <property type="protein sequence ID" value="GFQ89744.1"/>
    <property type="molecule type" value="Genomic_DNA"/>
</dbReference>
<accession>A0A8X6FXS8</accession>
<comment type="caution">
    <text evidence="1">The sequence shown here is derived from an EMBL/GenBank/DDBJ whole genome shotgun (WGS) entry which is preliminary data.</text>
</comment>
<sequence>MHQEESVEEQLLTKSHMEFKRIRIHSGNPSLLPHKVTLVLREKGSFRVNADDFSEKSDSYFASHVLASAYERVYLRFLTFGYKNWNRLRLYE</sequence>
<evidence type="ECO:0000313" key="2">
    <source>
        <dbReference type="Proteomes" id="UP000887116"/>
    </source>
</evidence>
<keyword evidence="2" id="KW-1185">Reference proteome</keyword>
<evidence type="ECO:0000313" key="1">
    <source>
        <dbReference type="EMBL" id="GFQ89744.1"/>
    </source>
</evidence>
<proteinExistence type="predicted"/>
<dbReference type="AlphaFoldDB" id="A0A8X6FXS8"/>